<dbReference type="InterPro" id="IPR008147">
    <property type="entry name" value="Gln_synt_N"/>
</dbReference>
<dbReference type="InterPro" id="IPR036651">
    <property type="entry name" value="Gln_synt_N_sf"/>
</dbReference>
<dbReference type="Gene3D" id="3.10.20.70">
    <property type="entry name" value="Glutamine synthetase, N-terminal domain"/>
    <property type="match status" value="1"/>
</dbReference>
<dbReference type="GO" id="GO:0006542">
    <property type="term" value="P:glutamine biosynthetic process"/>
    <property type="evidence" value="ECO:0007669"/>
    <property type="project" value="InterPro"/>
</dbReference>
<evidence type="ECO:0000259" key="2">
    <source>
        <dbReference type="PROSITE" id="PS51986"/>
    </source>
</evidence>
<comment type="similarity">
    <text evidence="1">Belongs to the glutamine synthetase family.</text>
</comment>
<organism evidence="4">
    <name type="scientific">hydrothermal vent metagenome</name>
    <dbReference type="NCBI Taxonomy" id="652676"/>
    <lineage>
        <taxon>unclassified sequences</taxon>
        <taxon>metagenomes</taxon>
        <taxon>ecological metagenomes</taxon>
    </lineage>
</organism>
<feature type="domain" description="GS beta-grasp" evidence="2">
    <location>
        <begin position="19"/>
        <end position="104"/>
    </location>
</feature>
<feature type="domain" description="GS catalytic" evidence="3">
    <location>
        <begin position="111"/>
        <end position="204"/>
    </location>
</feature>
<dbReference type="GO" id="GO:0019740">
    <property type="term" value="P:nitrogen utilization"/>
    <property type="evidence" value="ECO:0007669"/>
    <property type="project" value="TreeGrafter"/>
</dbReference>
<evidence type="ECO:0000259" key="3">
    <source>
        <dbReference type="PROSITE" id="PS51987"/>
    </source>
</evidence>
<gene>
    <name evidence="4" type="ORF">MNBD_ALPHA04-350</name>
</gene>
<dbReference type="EC" id="6.3.1.2" evidence="4"/>
<feature type="non-terminal residue" evidence="4">
    <location>
        <position position="204"/>
    </location>
</feature>
<dbReference type="PROSITE" id="PS00180">
    <property type="entry name" value="GLNA_1"/>
    <property type="match status" value="1"/>
</dbReference>
<dbReference type="EMBL" id="UOEF01000421">
    <property type="protein sequence ID" value="VAW04883.1"/>
    <property type="molecule type" value="Genomic_DNA"/>
</dbReference>
<name>A0A3B0SKZ0_9ZZZZ</name>
<dbReference type="GO" id="GO:0016020">
    <property type="term" value="C:membrane"/>
    <property type="evidence" value="ECO:0007669"/>
    <property type="project" value="TreeGrafter"/>
</dbReference>
<dbReference type="Gene3D" id="3.30.590.10">
    <property type="entry name" value="Glutamine synthetase/guanido kinase, catalytic domain"/>
    <property type="match status" value="1"/>
</dbReference>
<keyword evidence="4" id="KW-0436">Ligase</keyword>
<proteinExistence type="inferred from homology"/>
<evidence type="ECO:0000256" key="1">
    <source>
        <dbReference type="ARBA" id="ARBA00009897"/>
    </source>
</evidence>
<accession>A0A3B0SKZ0</accession>
<dbReference type="PANTHER" id="PTHR43407">
    <property type="entry name" value="GLUTAMINE SYNTHETASE"/>
    <property type="match status" value="1"/>
</dbReference>
<protein>
    <submittedName>
        <fullName evidence="4">Glutamine synthetase type I</fullName>
        <ecNumber evidence="4">6.3.1.2</ecNumber>
    </submittedName>
</protein>
<dbReference type="GO" id="GO:0004356">
    <property type="term" value="F:glutamine synthetase activity"/>
    <property type="evidence" value="ECO:0007669"/>
    <property type="project" value="UniProtKB-EC"/>
</dbReference>
<dbReference type="PROSITE" id="PS51987">
    <property type="entry name" value="GS_CATALYTIC"/>
    <property type="match status" value="1"/>
</dbReference>
<reference evidence="4" key="1">
    <citation type="submission" date="2018-06" db="EMBL/GenBank/DDBJ databases">
        <authorList>
            <person name="Zhirakovskaya E."/>
        </authorList>
    </citation>
    <scope>NUCLEOTIDE SEQUENCE</scope>
</reference>
<dbReference type="AlphaFoldDB" id="A0A3B0SKZ0"/>
<sequence length="204" mass="22811">MAAKKSNSAADVMKMIKEHEIEWVDVRFTDPRGKWQHLSMCAEVIDEDVLEEGFMFDGSSIEGWKAINESDMILRPDLDAVYMDPFSATPMMILVCNIVEPGDGSLYNRDPRSTAVRAETYLKSTGIGDTVFVGPEPEFFMFDDVKFEDGYDRSGFKIDDIELPTNSGRDYDVGNMGHRPRAKGGYFPVAPVDSAVDIRGEMVA</sequence>
<dbReference type="GO" id="GO:0005737">
    <property type="term" value="C:cytoplasm"/>
    <property type="evidence" value="ECO:0007669"/>
    <property type="project" value="TreeGrafter"/>
</dbReference>
<dbReference type="PROSITE" id="PS51986">
    <property type="entry name" value="GS_BETA_GRASP"/>
    <property type="match status" value="1"/>
</dbReference>
<dbReference type="Pfam" id="PF03951">
    <property type="entry name" value="Gln-synt_N"/>
    <property type="match status" value="1"/>
</dbReference>
<evidence type="ECO:0000313" key="4">
    <source>
        <dbReference type="EMBL" id="VAW04883.1"/>
    </source>
</evidence>
<dbReference type="InterPro" id="IPR027302">
    <property type="entry name" value="Gln_synth_N_conserv_site"/>
</dbReference>
<dbReference type="PANTHER" id="PTHR43407:SF2">
    <property type="entry name" value="GLUTAMINE SYNTHETASE"/>
    <property type="match status" value="1"/>
</dbReference>
<dbReference type="Pfam" id="PF00120">
    <property type="entry name" value="Gln-synt_C"/>
    <property type="match status" value="1"/>
</dbReference>
<dbReference type="SUPFAM" id="SSF54368">
    <property type="entry name" value="Glutamine synthetase, N-terminal domain"/>
    <property type="match status" value="1"/>
</dbReference>
<dbReference type="SUPFAM" id="SSF55931">
    <property type="entry name" value="Glutamine synthetase/guanido kinase"/>
    <property type="match status" value="1"/>
</dbReference>
<dbReference type="InterPro" id="IPR008146">
    <property type="entry name" value="Gln_synth_cat_dom"/>
</dbReference>
<dbReference type="InterPro" id="IPR014746">
    <property type="entry name" value="Gln_synth/guanido_kin_cat_dom"/>
</dbReference>